<dbReference type="SUPFAM" id="SSF52540">
    <property type="entry name" value="P-loop containing nucleoside triphosphate hydrolases"/>
    <property type="match status" value="1"/>
</dbReference>
<evidence type="ECO:0000313" key="11">
    <source>
        <dbReference type="Proteomes" id="UP000807353"/>
    </source>
</evidence>
<proteinExistence type="predicted"/>
<keyword evidence="5 8" id="KW-1133">Transmembrane helix</keyword>
<evidence type="ECO:0000313" key="10">
    <source>
        <dbReference type="EMBL" id="KAF9456687.1"/>
    </source>
</evidence>
<dbReference type="Proteomes" id="UP000807353">
    <property type="component" value="Unassembled WGS sequence"/>
</dbReference>
<feature type="domain" description="ABC transporter" evidence="9">
    <location>
        <begin position="426"/>
        <end position="705"/>
    </location>
</feature>
<comment type="subcellular location">
    <subcellularLocation>
        <location evidence="1">Membrane</location>
        <topology evidence="1">Multi-pass membrane protein</topology>
    </subcellularLocation>
</comment>
<dbReference type="Gene3D" id="3.40.50.300">
    <property type="entry name" value="P-loop containing nucleotide triphosphate hydrolases"/>
    <property type="match status" value="1"/>
</dbReference>
<evidence type="ECO:0000256" key="5">
    <source>
        <dbReference type="ARBA" id="ARBA00022989"/>
    </source>
</evidence>
<keyword evidence="11" id="KW-1185">Reference proteome</keyword>
<evidence type="ECO:0000256" key="2">
    <source>
        <dbReference type="ARBA" id="ARBA00022692"/>
    </source>
</evidence>
<evidence type="ECO:0000256" key="3">
    <source>
        <dbReference type="ARBA" id="ARBA00022741"/>
    </source>
</evidence>
<dbReference type="InterPro" id="IPR039421">
    <property type="entry name" value="Type_1_exporter"/>
</dbReference>
<dbReference type="GO" id="GO:0016887">
    <property type="term" value="F:ATP hydrolysis activity"/>
    <property type="evidence" value="ECO:0007669"/>
    <property type="project" value="InterPro"/>
</dbReference>
<dbReference type="GO" id="GO:0005524">
    <property type="term" value="F:ATP binding"/>
    <property type="evidence" value="ECO:0007669"/>
    <property type="project" value="UniProtKB-KW"/>
</dbReference>
<keyword evidence="2 8" id="KW-0812">Transmembrane</keyword>
<feature type="region of interest" description="Disordered" evidence="7">
    <location>
        <begin position="1"/>
        <end position="22"/>
    </location>
</feature>
<dbReference type="InterPro" id="IPR003593">
    <property type="entry name" value="AAA+_ATPase"/>
</dbReference>
<dbReference type="Pfam" id="PF00005">
    <property type="entry name" value="ABC_tran"/>
    <property type="match status" value="1"/>
</dbReference>
<accession>A0A9P5XU91</accession>
<dbReference type="GO" id="GO:0016020">
    <property type="term" value="C:membrane"/>
    <property type="evidence" value="ECO:0007669"/>
    <property type="project" value="UniProtKB-SubCell"/>
</dbReference>
<reference evidence="10" key="1">
    <citation type="submission" date="2020-11" db="EMBL/GenBank/DDBJ databases">
        <authorList>
            <consortium name="DOE Joint Genome Institute"/>
            <person name="Ahrendt S."/>
            <person name="Riley R."/>
            <person name="Andreopoulos W."/>
            <person name="Labutti K."/>
            <person name="Pangilinan J."/>
            <person name="Ruiz-Duenas F.J."/>
            <person name="Barrasa J.M."/>
            <person name="Sanchez-Garcia M."/>
            <person name="Camarero S."/>
            <person name="Miyauchi S."/>
            <person name="Serrano A."/>
            <person name="Linde D."/>
            <person name="Babiker R."/>
            <person name="Drula E."/>
            <person name="Ayuso-Fernandez I."/>
            <person name="Pacheco R."/>
            <person name="Padilla G."/>
            <person name="Ferreira P."/>
            <person name="Barriuso J."/>
            <person name="Kellner H."/>
            <person name="Castanera R."/>
            <person name="Alfaro M."/>
            <person name="Ramirez L."/>
            <person name="Pisabarro A.G."/>
            <person name="Kuo A."/>
            <person name="Tritt A."/>
            <person name="Lipzen A."/>
            <person name="He G."/>
            <person name="Yan M."/>
            <person name="Ng V."/>
            <person name="Cullen D."/>
            <person name="Martin F."/>
            <person name="Rosso M.-N."/>
            <person name="Henrissat B."/>
            <person name="Hibbett D."/>
            <person name="Martinez A.T."/>
            <person name="Grigoriev I.V."/>
        </authorList>
    </citation>
    <scope>NUCLEOTIDE SEQUENCE</scope>
    <source>
        <strain evidence="10">CBS 247.69</strain>
    </source>
</reference>
<keyword evidence="4" id="KW-0067">ATP-binding</keyword>
<dbReference type="SMART" id="SM00382">
    <property type="entry name" value="AAA"/>
    <property type="match status" value="1"/>
</dbReference>
<evidence type="ECO:0000256" key="7">
    <source>
        <dbReference type="SAM" id="MobiDB-lite"/>
    </source>
</evidence>
<dbReference type="InterPro" id="IPR017871">
    <property type="entry name" value="ABC_transporter-like_CS"/>
</dbReference>
<dbReference type="InterPro" id="IPR027417">
    <property type="entry name" value="P-loop_NTPase"/>
</dbReference>
<sequence>MRRGYKRSRTSKKGKFDPLDSQHVKHSHIGVWDLYEETQPQLAHIPGGSRLEPYLEILNSLPYVWRMIKDIGSIRACWFLLTVYLVIEFLASLLPAVSIWYSGQLLDIVQTAVDERKVDKNILLQVAAGRFACSVLTRILRYGKQKIAIPLNSRIKHFYSVHIFHAMARLDVPTFDDAAVQRQLEQSFPPDSRSSVAWDTVVMTLHIFSTVLQLGSQLSVLNGVLRGQRDGILLAVLSFSHTLFFWSFEVKPYLSGVWAATTKNADYIRMEGMKRLVSDPIHRKEIVAGGMWEYLLKDYKEAVERVADKAGDFYAALSVHRSRDKMRISTFLQDLFRELPQIVFTLRAVQYPASIPISLASLNLITQTTQTFTFKIFNLFEETGSISDKLSNVRKIYEVGIIPNKIPDGTTPFPEVHQSPNAGLSIEFRNVSFRYPGNDSYALRHISFKIEQGQLCVIVGANGSGKSTILKLVARLYEPSEGNILINGQDIKVLKLQDLRRATSVLFQDYTHFPLSIKDNIGLGDPENPKDEEKIREAARLGGAEEFIERLPDGFDTYLERPVKDYYSALPEGTTSLFGRPVDYGGIRHVGGMESSTNKTLSGGQMQRIALSRTFMRSLVSQPSVGLLLFDEPSASLDPTAEHDLFERLRQLRGNKTMVFSSHRFGNLTRHADLILYMNDSIVMEEGTHDQLLKKQGEYARIWMLQAQAFLP</sequence>
<dbReference type="OrthoDB" id="6500128at2759"/>
<dbReference type="SUPFAM" id="SSF90123">
    <property type="entry name" value="ABC transporter transmembrane region"/>
    <property type="match status" value="1"/>
</dbReference>
<dbReference type="PROSITE" id="PS00211">
    <property type="entry name" value="ABC_TRANSPORTER_1"/>
    <property type="match status" value="1"/>
</dbReference>
<dbReference type="EMBL" id="MU150409">
    <property type="protein sequence ID" value="KAF9456687.1"/>
    <property type="molecule type" value="Genomic_DNA"/>
</dbReference>
<name>A0A9P5XU91_9AGAR</name>
<dbReference type="AlphaFoldDB" id="A0A9P5XU91"/>
<dbReference type="PANTHER" id="PTHR24221">
    <property type="entry name" value="ATP-BINDING CASSETTE SUB-FAMILY B"/>
    <property type="match status" value="1"/>
</dbReference>
<keyword evidence="3" id="KW-0547">Nucleotide-binding</keyword>
<dbReference type="PANTHER" id="PTHR24221:SF503">
    <property type="entry name" value="MITOCHONDRIAL POTASSIUM CHANNEL ATP-BINDING SUBUNIT"/>
    <property type="match status" value="1"/>
</dbReference>
<protein>
    <submittedName>
        <fullName evidence="10">P-loop containing nucleoside triphosphate hydrolase protein</fullName>
    </submittedName>
</protein>
<feature type="transmembrane region" description="Helical" evidence="8">
    <location>
        <begin position="76"/>
        <end position="102"/>
    </location>
</feature>
<evidence type="ECO:0000256" key="4">
    <source>
        <dbReference type="ARBA" id="ARBA00022840"/>
    </source>
</evidence>
<gene>
    <name evidence="10" type="ORF">BDZ94DRAFT_1292752</name>
</gene>
<feature type="compositionally biased region" description="Basic residues" evidence="7">
    <location>
        <begin position="1"/>
        <end position="13"/>
    </location>
</feature>
<keyword evidence="6 8" id="KW-0472">Membrane</keyword>
<evidence type="ECO:0000259" key="9">
    <source>
        <dbReference type="PROSITE" id="PS50893"/>
    </source>
</evidence>
<organism evidence="10 11">
    <name type="scientific">Collybia nuda</name>
    <dbReference type="NCBI Taxonomy" id="64659"/>
    <lineage>
        <taxon>Eukaryota</taxon>
        <taxon>Fungi</taxon>
        <taxon>Dikarya</taxon>
        <taxon>Basidiomycota</taxon>
        <taxon>Agaricomycotina</taxon>
        <taxon>Agaricomycetes</taxon>
        <taxon>Agaricomycetidae</taxon>
        <taxon>Agaricales</taxon>
        <taxon>Tricholomatineae</taxon>
        <taxon>Clitocybaceae</taxon>
        <taxon>Collybia</taxon>
    </lineage>
</organism>
<dbReference type="InterPro" id="IPR036640">
    <property type="entry name" value="ABC1_TM_sf"/>
</dbReference>
<evidence type="ECO:0000256" key="8">
    <source>
        <dbReference type="SAM" id="Phobius"/>
    </source>
</evidence>
<evidence type="ECO:0000256" key="6">
    <source>
        <dbReference type="ARBA" id="ARBA00023136"/>
    </source>
</evidence>
<dbReference type="InterPro" id="IPR003439">
    <property type="entry name" value="ABC_transporter-like_ATP-bd"/>
</dbReference>
<keyword evidence="10" id="KW-0378">Hydrolase</keyword>
<dbReference type="GO" id="GO:0042626">
    <property type="term" value="F:ATPase-coupled transmembrane transporter activity"/>
    <property type="evidence" value="ECO:0007669"/>
    <property type="project" value="TreeGrafter"/>
</dbReference>
<comment type="caution">
    <text evidence="10">The sequence shown here is derived from an EMBL/GenBank/DDBJ whole genome shotgun (WGS) entry which is preliminary data.</text>
</comment>
<dbReference type="PROSITE" id="PS50893">
    <property type="entry name" value="ABC_TRANSPORTER_2"/>
    <property type="match status" value="1"/>
</dbReference>
<evidence type="ECO:0000256" key="1">
    <source>
        <dbReference type="ARBA" id="ARBA00004141"/>
    </source>
</evidence>